<dbReference type="HOGENOM" id="CLU_041137_3_0_2"/>
<evidence type="ECO:0000259" key="2">
    <source>
        <dbReference type="Pfam" id="PF03008"/>
    </source>
</evidence>
<evidence type="ECO:0000313" key="4">
    <source>
        <dbReference type="Proteomes" id="UP000019434"/>
    </source>
</evidence>
<dbReference type="EMBL" id="CP007264">
    <property type="protein sequence ID" value="AHL22148.1"/>
    <property type="molecule type" value="Genomic_DNA"/>
</dbReference>
<dbReference type="InterPro" id="IPR027417">
    <property type="entry name" value="P-loop_NTPase"/>
</dbReference>
<protein>
    <submittedName>
        <fullName evidence="3">Putative ATPase (AAA+ superfamily)</fullName>
    </submittedName>
</protein>
<dbReference type="Gene3D" id="3.40.50.300">
    <property type="entry name" value="P-loop containing nucleotide triphosphate hydrolases"/>
    <property type="match status" value="1"/>
</dbReference>
<dbReference type="InterPro" id="IPR011335">
    <property type="entry name" value="Restrct_endonuc-II-like"/>
</dbReference>
<accession>W8NSD4</accession>
<feature type="domain" description="DUF234" evidence="2">
    <location>
        <begin position="316"/>
        <end position="406"/>
    </location>
</feature>
<dbReference type="GeneID" id="24958341"/>
<evidence type="ECO:0000259" key="1">
    <source>
        <dbReference type="Pfam" id="PF01637"/>
    </source>
</evidence>
<dbReference type="InterPro" id="IPR004256">
    <property type="entry name" value="DUF234"/>
</dbReference>
<dbReference type="InterPro" id="IPR011579">
    <property type="entry name" value="ATPase_dom"/>
</dbReference>
<dbReference type="RefSeq" id="WP_245599264.1">
    <property type="nucleotide sequence ID" value="NZ_CP007264.1"/>
</dbReference>
<dbReference type="Pfam" id="PF01637">
    <property type="entry name" value="ATPase_2"/>
    <property type="match status" value="1"/>
</dbReference>
<dbReference type="PANTHER" id="PTHR34704">
    <property type="entry name" value="ATPASE"/>
    <property type="match status" value="1"/>
</dbReference>
<dbReference type="SUPFAM" id="SSF46785">
    <property type="entry name" value="Winged helix' DNA-binding domain"/>
    <property type="match status" value="1"/>
</dbReference>
<dbReference type="SUPFAM" id="SSF52540">
    <property type="entry name" value="P-loop containing nucleoside triphosphate hydrolases"/>
    <property type="match status" value="1"/>
</dbReference>
<reference evidence="3 4" key="1">
    <citation type="submission" date="2014-02" db="EMBL/GenBank/DDBJ databases">
        <title>Genome Sequence of an Hyperthermophilic Archaeon, Thermococcus nautili 30-1, producing viral vesicles.</title>
        <authorList>
            <person name="Oberto J."/>
            <person name="Gaudin M."/>
            <person name="Cossu M."/>
            <person name="Gorlas A."/>
            <person name="Slesarev A."/>
            <person name="Marguet E."/>
            <person name="Forterre P."/>
        </authorList>
    </citation>
    <scope>NUCLEOTIDE SEQUENCE [LARGE SCALE GENOMIC DNA]</scope>
    <source>
        <strain evidence="3 4">30-1</strain>
    </source>
</reference>
<keyword evidence="4" id="KW-1185">Reference proteome</keyword>
<proteinExistence type="predicted"/>
<evidence type="ECO:0000313" key="3">
    <source>
        <dbReference type="EMBL" id="AHL22148.1"/>
    </source>
</evidence>
<gene>
    <name evidence="3" type="ORF">BD01_0523</name>
</gene>
<dbReference type="AlphaFoldDB" id="W8NSD4"/>
<feature type="domain" description="ATPase" evidence="1">
    <location>
        <begin position="10"/>
        <end position="208"/>
    </location>
</feature>
<dbReference type="Proteomes" id="UP000019434">
    <property type="component" value="Chromosome"/>
</dbReference>
<name>W8NSD4_9EURY</name>
<sequence>MISLIMIQQFVNREHEIEALKGAFESEKAELIVVYGRRRVGKTALVLKAFQNVPLIYFLADERSERENLAEFRRKVGEFFDDFPLARSDLGWVELFEYIARRGEKVVVTIDELPYLVSSNPAFPSLLQKAWDLHIQNSKVKLVLVGSSIGMMERLLGHKSPLYGRRTMQLDVKPLMYWHVREFLPGYSPEDWLRVYGVADGIPAYLRQFDGKLSFWENVERLFLRKESPLYTEAEFLLRQEFREPARYFAILKAIAFGKTSFGEIVNFTGFDRGTVSRYLDNLARIRVIAKVHPAFEPEKRRNTRYEFADNYFRFWFRFVYPNRERIERELYGEVLEEVKANFDHHMGRVFERAVADFLWRKFAFERGGRWWSKSEEIDFVGLKRGRAYFFEVKWSDLRKRDAERILAELERKSGLVKLKAEEIKLGLVGKRVENAEKLREDGFLVFELDDLFAL</sequence>
<dbReference type="PANTHER" id="PTHR34704:SF1">
    <property type="entry name" value="ATPASE"/>
    <property type="match status" value="1"/>
</dbReference>
<dbReference type="eggNOG" id="arCOG03166">
    <property type="taxonomic scope" value="Archaea"/>
</dbReference>
<organism evidence="3 4">
    <name type="scientific">Thermococcus nautili</name>
    <dbReference type="NCBI Taxonomy" id="195522"/>
    <lineage>
        <taxon>Archaea</taxon>
        <taxon>Methanobacteriati</taxon>
        <taxon>Methanobacteriota</taxon>
        <taxon>Thermococci</taxon>
        <taxon>Thermococcales</taxon>
        <taxon>Thermococcaceae</taxon>
        <taxon>Thermococcus</taxon>
    </lineage>
</organism>
<dbReference type="GO" id="GO:0005524">
    <property type="term" value="F:ATP binding"/>
    <property type="evidence" value="ECO:0007669"/>
    <property type="project" value="InterPro"/>
</dbReference>
<dbReference type="KEGG" id="tnu:BD01_0523"/>
<dbReference type="Pfam" id="PF03008">
    <property type="entry name" value="DUF234"/>
    <property type="match status" value="1"/>
</dbReference>
<dbReference type="InterPro" id="IPR036390">
    <property type="entry name" value="WH_DNA-bd_sf"/>
</dbReference>
<dbReference type="SUPFAM" id="SSF52980">
    <property type="entry name" value="Restriction endonuclease-like"/>
    <property type="match status" value="1"/>
</dbReference>